<dbReference type="AlphaFoldDB" id="A0A0C3KVZ0"/>
<accession>A0A0C3KVZ0</accession>
<sequence>MRGPGRAYTRVVSNIIEKADKGQRQWEMQGEKLHRRWKEKQGKEVNAYGLPLSGVLLSICRLRFY</sequence>
<evidence type="ECO:0000313" key="1">
    <source>
        <dbReference type="EMBL" id="KIO25643.1"/>
    </source>
</evidence>
<dbReference type="HOGENOM" id="CLU_2851395_0_0_1"/>
<reference evidence="2" key="2">
    <citation type="submission" date="2015-01" db="EMBL/GenBank/DDBJ databases">
        <title>Evolutionary Origins and Diversification of the Mycorrhizal Mutualists.</title>
        <authorList>
            <consortium name="DOE Joint Genome Institute"/>
            <consortium name="Mycorrhizal Genomics Consortium"/>
            <person name="Kohler A."/>
            <person name="Kuo A."/>
            <person name="Nagy L.G."/>
            <person name="Floudas D."/>
            <person name="Copeland A."/>
            <person name="Barry K.W."/>
            <person name="Cichocki N."/>
            <person name="Veneault-Fourrey C."/>
            <person name="LaButti K."/>
            <person name="Lindquist E.A."/>
            <person name="Lipzen A."/>
            <person name="Lundell T."/>
            <person name="Morin E."/>
            <person name="Murat C."/>
            <person name="Riley R."/>
            <person name="Ohm R."/>
            <person name="Sun H."/>
            <person name="Tunlid A."/>
            <person name="Henrissat B."/>
            <person name="Grigoriev I.V."/>
            <person name="Hibbett D.S."/>
            <person name="Martin F."/>
        </authorList>
    </citation>
    <scope>NUCLEOTIDE SEQUENCE [LARGE SCALE GENOMIC DNA]</scope>
    <source>
        <strain evidence="2">MUT 4182</strain>
    </source>
</reference>
<keyword evidence="2" id="KW-1185">Reference proteome</keyword>
<name>A0A0C3KVZ0_9AGAM</name>
<reference evidence="1 2" key="1">
    <citation type="submission" date="2014-04" db="EMBL/GenBank/DDBJ databases">
        <authorList>
            <consortium name="DOE Joint Genome Institute"/>
            <person name="Kuo A."/>
            <person name="Girlanda M."/>
            <person name="Perotto S."/>
            <person name="Kohler A."/>
            <person name="Nagy L.G."/>
            <person name="Floudas D."/>
            <person name="Copeland A."/>
            <person name="Barry K.W."/>
            <person name="Cichocki N."/>
            <person name="Veneault-Fourrey C."/>
            <person name="LaButti K."/>
            <person name="Lindquist E.A."/>
            <person name="Lipzen A."/>
            <person name="Lundell T."/>
            <person name="Morin E."/>
            <person name="Murat C."/>
            <person name="Sun H."/>
            <person name="Tunlid A."/>
            <person name="Henrissat B."/>
            <person name="Grigoriev I.V."/>
            <person name="Hibbett D.S."/>
            <person name="Martin F."/>
            <person name="Nordberg H.P."/>
            <person name="Cantor M.N."/>
            <person name="Hua S.X."/>
        </authorList>
    </citation>
    <scope>NUCLEOTIDE SEQUENCE [LARGE SCALE GENOMIC DNA]</scope>
    <source>
        <strain evidence="1 2">MUT 4182</strain>
    </source>
</reference>
<protein>
    <submittedName>
        <fullName evidence="1">Uncharacterized protein</fullName>
    </submittedName>
</protein>
<evidence type="ECO:0000313" key="2">
    <source>
        <dbReference type="Proteomes" id="UP000054248"/>
    </source>
</evidence>
<gene>
    <name evidence="1" type="ORF">M407DRAFT_244013</name>
</gene>
<proteinExistence type="predicted"/>
<organism evidence="1 2">
    <name type="scientific">Tulasnella calospora MUT 4182</name>
    <dbReference type="NCBI Taxonomy" id="1051891"/>
    <lineage>
        <taxon>Eukaryota</taxon>
        <taxon>Fungi</taxon>
        <taxon>Dikarya</taxon>
        <taxon>Basidiomycota</taxon>
        <taxon>Agaricomycotina</taxon>
        <taxon>Agaricomycetes</taxon>
        <taxon>Cantharellales</taxon>
        <taxon>Tulasnellaceae</taxon>
        <taxon>Tulasnella</taxon>
    </lineage>
</organism>
<dbReference type="EMBL" id="KN823038">
    <property type="protein sequence ID" value="KIO25643.1"/>
    <property type="molecule type" value="Genomic_DNA"/>
</dbReference>
<dbReference type="Proteomes" id="UP000054248">
    <property type="component" value="Unassembled WGS sequence"/>
</dbReference>